<reference evidence="2" key="1">
    <citation type="submission" date="2022-09" db="EMBL/GenBank/DDBJ databases">
        <title>Comparative genomics and taxonomic characterization of three novel marine species of genus Reichenbachiella exhibiting antioxidant and polysaccharide degradation activities.</title>
        <authorList>
            <person name="Muhammad N."/>
            <person name="Lee Y.-J."/>
            <person name="Ko J."/>
            <person name="Kim S.-G."/>
        </authorList>
    </citation>
    <scope>NUCLEOTIDE SEQUENCE</scope>
    <source>
        <strain evidence="2">BKB1-1</strain>
    </source>
</reference>
<dbReference type="EMBL" id="CP106679">
    <property type="protein sequence ID" value="UXP31335.1"/>
    <property type="molecule type" value="Genomic_DNA"/>
</dbReference>
<protein>
    <recommendedName>
        <fullName evidence="4">Phage protein</fullName>
    </recommendedName>
</protein>
<keyword evidence="3" id="KW-1185">Reference proteome</keyword>
<dbReference type="Proteomes" id="UP001065174">
    <property type="component" value="Chromosome"/>
</dbReference>
<evidence type="ECO:0008006" key="4">
    <source>
        <dbReference type="Google" id="ProtNLM"/>
    </source>
</evidence>
<evidence type="ECO:0000313" key="3">
    <source>
        <dbReference type="Proteomes" id="UP001065174"/>
    </source>
</evidence>
<accession>A0ABY6CST6</accession>
<keyword evidence="1" id="KW-0472">Membrane</keyword>
<sequence length="43" mass="5034">MDTIEIVAIGWSVIALILFGIQANQIHIDNKEDHWHIKQEKKH</sequence>
<evidence type="ECO:0000313" key="2">
    <source>
        <dbReference type="EMBL" id="UXP31335.1"/>
    </source>
</evidence>
<keyword evidence="1" id="KW-0812">Transmembrane</keyword>
<feature type="transmembrane region" description="Helical" evidence="1">
    <location>
        <begin position="6"/>
        <end position="23"/>
    </location>
</feature>
<name>A0ABY6CST6_9BACT</name>
<keyword evidence="1" id="KW-1133">Transmembrane helix</keyword>
<organism evidence="2 3">
    <name type="scientific">Reichenbachiella agarivorans</name>
    <dbReference type="NCBI Taxonomy" id="2979464"/>
    <lineage>
        <taxon>Bacteria</taxon>
        <taxon>Pseudomonadati</taxon>
        <taxon>Bacteroidota</taxon>
        <taxon>Cytophagia</taxon>
        <taxon>Cytophagales</taxon>
        <taxon>Reichenbachiellaceae</taxon>
        <taxon>Reichenbachiella</taxon>
    </lineage>
</organism>
<evidence type="ECO:0000256" key="1">
    <source>
        <dbReference type="SAM" id="Phobius"/>
    </source>
</evidence>
<dbReference type="RefSeq" id="WP_262308774.1">
    <property type="nucleotide sequence ID" value="NZ_CP106679.1"/>
</dbReference>
<gene>
    <name evidence="2" type="ORF">N6H18_13350</name>
</gene>
<proteinExistence type="predicted"/>